<proteinExistence type="predicted"/>
<sequence length="1274" mass="140987">WSPSDGSDMDHHRADRVGLLSPLEESSAEISRDSGIVSQSASSLSMVSELLSSGTVSQSPSFGAAANVISRSPSLGEAAAEPGTAEQQRPEEDDELLRHAALSYSSYIRATAGEEILCLEKSLEEMLTRVDEFVGMLDMIRNDTSQIVNENLPQIQQKSDEMRQIYRRIDKLEAFVKMVGANVQAMEEQVTQAEGELGTLPGAFKKILRTMTVPGFLNSDDACLTWEGSHFRGREAIAGKLTASLSLTLAVVENWYHNAGHQLALLKVDEDPPMAFHQVFLLKSPCVGSWVCTNDISFKWFSPPKQQLHRSAARRASMTPTAKKSSSQEMDLVNISRKSDHIEESNGFKDKDPDSPHGSETEDEPLLRENPRRFVIFPVQYPDIWRMYKQAQASFWTVEEVDLSKDLAHWDPLKPEEKHFISHVLAFFAASDGIVNENLVQRFCQEVQIPEARCFYSFQILIETVHSEMYSMLINTYIRDLKERDYLFNAIQTMPCVKRKADWALQWINDSKSTFGERIVAFAAVEGIFFSGSFAAIYWLKKRGLMPGLTYSNELISRDEGLHCNFACLLYSYLVKKPSEDRVKDIITKAVSIEQEFLTEALSVDLIGMNCSLMKQYIEFVADRLLTDLGLAKRVCVKMAGDWQGLALEKAELLSALFREVLTSGQEYVRAQFGVDLGLKPELYPTWVVLSTAALGLLLLLLLGVSGAAAVCGGLLGGKKRGSPVIQGGGEPDKAGAAKIAKPEEQKKRNRKKTLEKKTQSNGQPVAVAQEEVKVTAAVSKLAPQIKTEKVHEVQAPVQAKKNKKKTKTDVKPVQHVSTTDGKEPDDGAWETKVSNREKKQQRRKDKGPEDSGSPGGVEAPKTNVDAPVTTAATNTKKNRGNHVSSNWREEPSVNGGSWTDVSLKIPAQMGAVEGSKWSAMSTTHYRAPPKRQSWAQEPQAAWSGIDVVSLSMLGRNTTDPISNSFELQWASHPDVDCVWSGTNGMAAVDPSSDWNAPLEHWGNYEESPVSATPAPPLKEQPITNKTVSTAPPVNTVPKPQELPVLASKKQNPSISSSQKKSEQIVEPPKPSQKKKLINAVVLLILLSALNDPVQYRYHLTSSELGTDIDVMDDANICIATAISLLMILICGMATYGAYKQHAAWIIPFFCYQIFDFALNTLVAISVVVYPNTVQDYLQQLPGTFPYKEDIMSTNNMCLVFAVLLFIGCILSFKAYLIGCVWNCYRYVSGRGTTEVLVYVTTNDTTVSPHVLLPPYEEAIAIPLKEPPPQYMEA</sequence>
<evidence type="ECO:0000313" key="2">
    <source>
        <dbReference type="Proteomes" id="UP000831701"/>
    </source>
</evidence>
<dbReference type="EMBL" id="CM041548">
    <property type="protein sequence ID" value="KAI3358614.1"/>
    <property type="molecule type" value="Genomic_DNA"/>
</dbReference>
<accession>A0ACB8VT88</accession>
<feature type="non-terminal residue" evidence="1">
    <location>
        <position position="1"/>
    </location>
</feature>
<reference evidence="1" key="1">
    <citation type="submission" date="2022-04" db="EMBL/GenBank/DDBJ databases">
        <title>Jade perch genome.</title>
        <authorList>
            <person name="Chao B."/>
        </authorList>
    </citation>
    <scope>NUCLEOTIDE SEQUENCE</scope>
    <source>
        <strain evidence="1">CB-2022</strain>
    </source>
</reference>
<organism evidence="1 2">
    <name type="scientific">Scortum barcoo</name>
    <name type="common">barcoo grunter</name>
    <dbReference type="NCBI Taxonomy" id="214431"/>
    <lineage>
        <taxon>Eukaryota</taxon>
        <taxon>Metazoa</taxon>
        <taxon>Chordata</taxon>
        <taxon>Craniata</taxon>
        <taxon>Vertebrata</taxon>
        <taxon>Euteleostomi</taxon>
        <taxon>Actinopterygii</taxon>
        <taxon>Neopterygii</taxon>
        <taxon>Teleostei</taxon>
        <taxon>Neoteleostei</taxon>
        <taxon>Acanthomorphata</taxon>
        <taxon>Eupercaria</taxon>
        <taxon>Centrarchiformes</taxon>
        <taxon>Terapontoidei</taxon>
        <taxon>Terapontidae</taxon>
        <taxon>Scortum</taxon>
    </lineage>
</organism>
<protein>
    <submittedName>
        <fullName evidence="1">Uncharacterized protein</fullName>
    </submittedName>
</protein>
<dbReference type="Proteomes" id="UP000831701">
    <property type="component" value="Chromosome 18"/>
</dbReference>
<gene>
    <name evidence="1" type="ORF">L3Q82_015028</name>
</gene>
<name>A0ACB8VT88_9TELE</name>
<keyword evidence="2" id="KW-1185">Reference proteome</keyword>
<evidence type="ECO:0000313" key="1">
    <source>
        <dbReference type="EMBL" id="KAI3358614.1"/>
    </source>
</evidence>
<comment type="caution">
    <text evidence="1">The sequence shown here is derived from an EMBL/GenBank/DDBJ whole genome shotgun (WGS) entry which is preliminary data.</text>
</comment>